<dbReference type="EMBL" id="PXYL01000009">
    <property type="protein sequence ID" value="PSJ58839.1"/>
    <property type="molecule type" value="Genomic_DNA"/>
</dbReference>
<sequence length="74" mass="8507">MVVFICQKNSIFFLTFSHWQAYRAGAVSERSATLTRSIDLIRERSKTNAEIKRLDAAGLCRKLDGRWVQPDTCE</sequence>
<protein>
    <submittedName>
        <fullName evidence="1">Uncharacterized protein</fullName>
    </submittedName>
</protein>
<dbReference type="AlphaFoldDB" id="A0A2P7S8M0"/>
<proteinExistence type="predicted"/>
<evidence type="ECO:0000313" key="1">
    <source>
        <dbReference type="EMBL" id="PSJ58839.1"/>
    </source>
</evidence>
<comment type="caution">
    <text evidence="1">The sequence shown here is derived from an EMBL/GenBank/DDBJ whole genome shotgun (WGS) entry which is preliminary data.</text>
</comment>
<organism evidence="1 2">
    <name type="scientific">Pseudaminobacter soli</name>
    <name type="common">ex Li et al. 2025</name>
    <dbReference type="NCBI Taxonomy" id="1295366"/>
    <lineage>
        <taxon>Bacteria</taxon>
        <taxon>Pseudomonadati</taxon>
        <taxon>Pseudomonadota</taxon>
        <taxon>Alphaproteobacteria</taxon>
        <taxon>Hyphomicrobiales</taxon>
        <taxon>Phyllobacteriaceae</taxon>
        <taxon>Pseudaminobacter</taxon>
    </lineage>
</organism>
<gene>
    <name evidence="1" type="ORF">C7I85_17875</name>
</gene>
<name>A0A2P7S8M0_9HYPH</name>
<evidence type="ECO:0000313" key="2">
    <source>
        <dbReference type="Proteomes" id="UP000240653"/>
    </source>
</evidence>
<accession>A0A2P7S8M0</accession>
<reference evidence="1 2" key="1">
    <citation type="submission" date="2018-03" db="EMBL/GenBank/DDBJ databases">
        <title>The draft genome of Mesorhizobium soli JCM 19897.</title>
        <authorList>
            <person name="Li L."/>
            <person name="Liu L."/>
            <person name="Liang L."/>
            <person name="Wang T."/>
            <person name="Zhang X."/>
        </authorList>
    </citation>
    <scope>NUCLEOTIDE SEQUENCE [LARGE SCALE GENOMIC DNA]</scope>
    <source>
        <strain evidence="1 2">JCM 19897</strain>
    </source>
</reference>
<dbReference type="Proteomes" id="UP000240653">
    <property type="component" value="Unassembled WGS sequence"/>
</dbReference>
<keyword evidence="2" id="KW-1185">Reference proteome</keyword>